<dbReference type="GO" id="GO:0008270">
    <property type="term" value="F:zinc ion binding"/>
    <property type="evidence" value="ECO:0007669"/>
    <property type="project" value="InterPro"/>
</dbReference>
<dbReference type="Gene3D" id="3.40.1050.10">
    <property type="entry name" value="Carbonic anhydrase"/>
    <property type="match status" value="1"/>
</dbReference>
<protein>
    <recommendedName>
        <fullName evidence="3">carbonic anhydrase</fullName>
        <ecNumber evidence="3">4.2.1.1</ecNumber>
    </recommendedName>
</protein>
<dbReference type="PANTHER" id="PTHR11002">
    <property type="entry name" value="CARBONIC ANHYDRASE"/>
    <property type="match status" value="1"/>
</dbReference>
<dbReference type="EMBL" id="BART01024701">
    <property type="protein sequence ID" value="GAG92011.1"/>
    <property type="molecule type" value="Genomic_DNA"/>
</dbReference>
<feature type="non-terminal residue" evidence="8">
    <location>
        <position position="1"/>
    </location>
</feature>
<accession>X1D6E4</accession>
<dbReference type="SMART" id="SM00947">
    <property type="entry name" value="Pro_CA"/>
    <property type="match status" value="1"/>
</dbReference>
<dbReference type="InterPro" id="IPR001765">
    <property type="entry name" value="Carbonic_anhydrase"/>
</dbReference>
<keyword evidence="6" id="KW-0456">Lyase</keyword>
<evidence type="ECO:0000256" key="1">
    <source>
        <dbReference type="ARBA" id="ARBA00001947"/>
    </source>
</evidence>
<dbReference type="PROSITE" id="PS00705">
    <property type="entry name" value="PROK_CO2_ANHYDRASE_2"/>
    <property type="match status" value="1"/>
</dbReference>
<comment type="caution">
    <text evidence="8">The sequence shown here is derived from an EMBL/GenBank/DDBJ whole genome shotgun (WGS) entry which is preliminary data.</text>
</comment>
<dbReference type="InterPro" id="IPR036874">
    <property type="entry name" value="Carbonic_anhydrase_sf"/>
</dbReference>
<dbReference type="AlphaFoldDB" id="X1D6E4"/>
<keyword evidence="5" id="KW-0862">Zinc</keyword>
<evidence type="ECO:0000256" key="6">
    <source>
        <dbReference type="ARBA" id="ARBA00023239"/>
    </source>
</evidence>
<proteinExistence type="inferred from homology"/>
<evidence type="ECO:0000256" key="5">
    <source>
        <dbReference type="ARBA" id="ARBA00022833"/>
    </source>
</evidence>
<evidence type="ECO:0000256" key="3">
    <source>
        <dbReference type="ARBA" id="ARBA00012925"/>
    </source>
</evidence>
<dbReference type="InterPro" id="IPR015892">
    <property type="entry name" value="Carbonic_anhydrase_CS"/>
</dbReference>
<evidence type="ECO:0000313" key="8">
    <source>
        <dbReference type="EMBL" id="GAG92011.1"/>
    </source>
</evidence>
<comment type="catalytic activity">
    <reaction evidence="7">
        <text>hydrogencarbonate + H(+) = CO2 + H2O</text>
        <dbReference type="Rhea" id="RHEA:10748"/>
        <dbReference type="ChEBI" id="CHEBI:15377"/>
        <dbReference type="ChEBI" id="CHEBI:15378"/>
        <dbReference type="ChEBI" id="CHEBI:16526"/>
        <dbReference type="ChEBI" id="CHEBI:17544"/>
        <dbReference type="EC" id="4.2.1.1"/>
    </reaction>
</comment>
<reference evidence="8" key="1">
    <citation type="journal article" date="2014" name="Front. Microbiol.">
        <title>High frequency of phylogenetically diverse reductive dehalogenase-homologous genes in deep subseafloor sedimentary metagenomes.</title>
        <authorList>
            <person name="Kawai M."/>
            <person name="Futagami T."/>
            <person name="Toyoda A."/>
            <person name="Takaki Y."/>
            <person name="Nishi S."/>
            <person name="Hori S."/>
            <person name="Arai W."/>
            <person name="Tsubouchi T."/>
            <person name="Morono Y."/>
            <person name="Uchiyama I."/>
            <person name="Ito T."/>
            <person name="Fujiyama A."/>
            <person name="Inagaki F."/>
            <person name="Takami H."/>
        </authorList>
    </citation>
    <scope>NUCLEOTIDE SEQUENCE</scope>
    <source>
        <strain evidence="8">Expedition CK06-06</strain>
    </source>
</reference>
<organism evidence="8">
    <name type="scientific">marine sediment metagenome</name>
    <dbReference type="NCBI Taxonomy" id="412755"/>
    <lineage>
        <taxon>unclassified sequences</taxon>
        <taxon>metagenomes</taxon>
        <taxon>ecological metagenomes</taxon>
    </lineage>
</organism>
<dbReference type="GO" id="GO:0015976">
    <property type="term" value="P:carbon utilization"/>
    <property type="evidence" value="ECO:0007669"/>
    <property type="project" value="InterPro"/>
</dbReference>
<sequence>HTDLNCLSVIQFAVEMLMIKHIIVCGHYGCGGIEAAMEDKQHGLIDNWLRHIRDVGRYHAEKLENLSPDDKLDSLCELNVVEQVNNVCSTSIVQTAWENGQDLSVHGWIYDIENGLLQDLGTRSSPQK</sequence>
<dbReference type="EC" id="4.2.1.1" evidence="3"/>
<dbReference type="Pfam" id="PF00484">
    <property type="entry name" value="Pro_CA"/>
    <property type="match status" value="1"/>
</dbReference>
<evidence type="ECO:0000256" key="2">
    <source>
        <dbReference type="ARBA" id="ARBA00006217"/>
    </source>
</evidence>
<dbReference type="SUPFAM" id="SSF53056">
    <property type="entry name" value="beta-carbonic anhydrase, cab"/>
    <property type="match status" value="1"/>
</dbReference>
<comment type="similarity">
    <text evidence="2">Belongs to the beta-class carbonic anhydrase family.</text>
</comment>
<dbReference type="GO" id="GO:0004089">
    <property type="term" value="F:carbonate dehydratase activity"/>
    <property type="evidence" value="ECO:0007669"/>
    <property type="project" value="UniProtKB-EC"/>
</dbReference>
<keyword evidence="4" id="KW-0479">Metal-binding</keyword>
<gene>
    <name evidence="8" type="ORF">S01H4_44532</name>
</gene>
<evidence type="ECO:0000256" key="7">
    <source>
        <dbReference type="ARBA" id="ARBA00048348"/>
    </source>
</evidence>
<evidence type="ECO:0000256" key="4">
    <source>
        <dbReference type="ARBA" id="ARBA00022723"/>
    </source>
</evidence>
<name>X1D6E4_9ZZZZ</name>
<comment type="cofactor">
    <cofactor evidence="1">
        <name>Zn(2+)</name>
        <dbReference type="ChEBI" id="CHEBI:29105"/>
    </cofactor>
</comment>
<dbReference type="PANTHER" id="PTHR11002:SF76">
    <property type="entry name" value="CARBONIC ANHYDRASE"/>
    <property type="match status" value="1"/>
</dbReference>